<evidence type="ECO:0000256" key="6">
    <source>
        <dbReference type="ARBA" id="ARBA00023136"/>
    </source>
</evidence>
<dbReference type="InterPro" id="IPR037066">
    <property type="entry name" value="Plug_dom_sf"/>
</dbReference>
<dbReference type="InterPro" id="IPR023996">
    <property type="entry name" value="TonB-dep_OMP_SusC/RagA"/>
</dbReference>
<keyword evidence="5 9" id="KW-0798">TonB box</keyword>
<dbReference type="InterPro" id="IPR008969">
    <property type="entry name" value="CarboxyPept-like_regulatory"/>
</dbReference>
<dbReference type="InterPro" id="IPR036942">
    <property type="entry name" value="Beta-barrel_TonB_sf"/>
</dbReference>
<evidence type="ECO:0000256" key="4">
    <source>
        <dbReference type="ARBA" id="ARBA00022692"/>
    </source>
</evidence>
<feature type="domain" description="TonB-dependent receptor plug" evidence="11">
    <location>
        <begin position="234"/>
        <end position="339"/>
    </location>
</feature>
<comment type="similarity">
    <text evidence="8 9">Belongs to the TonB-dependent receptor family.</text>
</comment>
<gene>
    <name evidence="12" type="ORF">QM524_03520</name>
</gene>
<organism evidence="12 13">
    <name type="scientific">Flectobacillus roseus</name>
    <dbReference type="NCBI Taxonomy" id="502259"/>
    <lineage>
        <taxon>Bacteria</taxon>
        <taxon>Pseudomonadati</taxon>
        <taxon>Bacteroidota</taxon>
        <taxon>Cytophagia</taxon>
        <taxon>Cytophagales</taxon>
        <taxon>Flectobacillaceae</taxon>
        <taxon>Flectobacillus</taxon>
    </lineage>
</organism>
<evidence type="ECO:0000256" key="7">
    <source>
        <dbReference type="ARBA" id="ARBA00023237"/>
    </source>
</evidence>
<dbReference type="Proteomes" id="UP001236507">
    <property type="component" value="Unassembled WGS sequence"/>
</dbReference>
<evidence type="ECO:0000313" key="13">
    <source>
        <dbReference type="Proteomes" id="UP001236507"/>
    </source>
</evidence>
<dbReference type="InterPro" id="IPR000531">
    <property type="entry name" value="Beta-barrel_TonB"/>
</dbReference>
<keyword evidence="2 8" id="KW-0813">Transport</keyword>
<dbReference type="RefSeq" id="WP_283343514.1">
    <property type="nucleotide sequence ID" value="NZ_JASHIF010000002.1"/>
</dbReference>
<keyword evidence="4 8" id="KW-0812">Transmembrane</keyword>
<evidence type="ECO:0000256" key="1">
    <source>
        <dbReference type="ARBA" id="ARBA00004571"/>
    </source>
</evidence>
<dbReference type="InterPro" id="IPR012910">
    <property type="entry name" value="Plug_dom"/>
</dbReference>
<name>A0ABT6Y3Y0_9BACT</name>
<dbReference type="EMBL" id="JASHIF010000002">
    <property type="protein sequence ID" value="MDI9858274.1"/>
    <property type="molecule type" value="Genomic_DNA"/>
</dbReference>
<evidence type="ECO:0000256" key="2">
    <source>
        <dbReference type="ARBA" id="ARBA00022448"/>
    </source>
</evidence>
<dbReference type="NCBIfam" id="TIGR04056">
    <property type="entry name" value="OMP_RagA_SusC"/>
    <property type="match status" value="1"/>
</dbReference>
<comment type="subcellular location">
    <subcellularLocation>
        <location evidence="1 8">Cell outer membrane</location>
        <topology evidence="1 8">Multi-pass membrane protein</topology>
    </subcellularLocation>
</comment>
<dbReference type="NCBIfam" id="TIGR04057">
    <property type="entry name" value="SusC_RagA_signa"/>
    <property type="match status" value="1"/>
</dbReference>
<feature type="domain" description="TonB-dependent receptor-like beta-barrel" evidence="10">
    <location>
        <begin position="501"/>
        <end position="1076"/>
    </location>
</feature>
<evidence type="ECO:0000256" key="5">
    <source>
        <dbReference type="ARBA" id="ARBA00023077"/>
    </source>
</evidence>
<evidence type="ECO:0000259" key="11">
    <source>
        <dbReference type="Pfam" id="PF07715"/>
    </source>
</evidence>
<dbReference type="Gene3D" id="2.170.130.10">
    <property type="entry name" value="TonB-dependent receptor, plug domain"/>
    <property type="match status" value="1"/>
</dbReference>
<keyword evidence="13" id="KW-1185">Reference proteome</keyword>
<reference evidence="12 13" key="1">
    <citation type="submission" date="2023-05" db="EMBL/GenBank/DDBJ databases">
        <title>Novel species of genus Flectobacillus isolated from stream in China.</title>
        <authorList>
            <person name="Lu H."/>
        </authorList>
    </citation>
    <scope>NUCLEOTIDE SEQUENCE [LARGE SCALE GENOMIC DNA]</scope>
    <source>
        <strain evidence="12 13">KCTC 42575</strain>
    </source>
</reference>
<evidence type="ECO:0000256" key="8">
    <source>
        <dbReference type="PROSITE-ProRule" id="PRU01360"/>
    </source>
</evidence>
<dbReference type="Gene3D" id="2.60.40.1120">
    <property type="entry name" value="Carboxypeptidase-like, regulatory domain"/>
    <property type="match status" value="1"/>
</dbReference>
<keyword evidence="6 8" id="KW-0472">Membrane</keyword>
<dbReference type="SUPFAM" id="SSF49464">
    <property type="entry name" value="Carboxypeptidase regulatory domain-like"/>
    <property type="match status" value="1"/>
</dbReference>
<keyword evidence="12" id="KW-0675">Receptor</keyword>
<dbReference type="PROSITE" id="PS52016">
    <property type="entry name" value="TONB_DEPENDENT_REC_3"/>
    <property type="match status" value="1"/>
</dbReference>
<evidence type="ECO:0000256" key="9">
    <source>
        <dbReference type="RuleBase" id="RU003357"/>
    </source>
</evidence>
<dbReference type="Gene3D" id="2.40.170.20">
    <property type="entry name" value="TonB-dependent receptor, beta-barrel domain"/>
    <property type="match status" value="1"/>
</dbReference>
<dbReference type="SUPFAM" id="SSF56935">
    <property type="entry name" value="Porins"/>
    <property type="match status" value="1"/>
</dbReference>
<protein>
    <submittedName>
        <fullName evidence="12">TonB-dependent receptor</fullName>
    </submittedName>
</protein>
<proteinExistence type="inferred from homology"/>
<dbReference type="Pfam" id="PF13715">
    <property type="entry name" value="CarbopepD_reg_2"/>
    <property type="match status" value="1"/>
</dbReference>
<dbReference type="Pfam" id="PF07715">
    <property type="entry name" value="Plug"/>
    <property type="match status" value="1"/>
</dbReference>
<keyword evidence="7 8" id="KW-0998">Cell outer membrane</keyword>
<dbReference type="Pfam" id="PF00593">
    <property type="entry name" value="TonB_dep_Rec_b-barrel"/>
    <property type="match status" value="1"/>
</dbReference>
<keyword evidence="3 8" id="KW-1134">Transmembrane beta strand</keyword>
<evidence type="ECO:0000313" key="12">
    <source>
        <dbReference type="EMBL" id="MDI9858274.1"/>
    </source>
</evidence>
<dbReference type="InterPro" id="IPR039426">
    <property type="entry name" value="TonB-dep_rcpt-like"/>
</dbReference>
<evidence type="ECO:0000256" key="3">
    <source>
        <dbReference type="ARBA" id="ARBA00022452"/>
    </source>
</evidence>
<dbReference type="InterPro" id="IPR023997">
    <property type="entry name" value="TonB-dep_OMP_SusC/RagA_CS"/>
</dbReference>
<comment type="caution">
    <text evidence="12">The sequence shown here is derived from an EMBL/GenBank/DDBJ whole genome shotgun (WGS) entry which is preliminary data.</text>
</comment>
<sequence>MKKNVLFKKILSEAMRITLTQLLLSFVFCGITLANDAFSQEVLNKSISLKPETITVKRALTQIERLADVKFIYSPNLIQSERKVNLSFDNNRLSTILNEFLTPLNISYEVVGNRIVLSKKEIEIVPQTTNTKELPNVINADINITGQVTDEKGQPLTGVSVLVKGSTRGTTSDGSGNFKIAVPDNNAVLVFSFVGYKKQEVSVAGRSKIMLSLQPENQNLEEVVVVGYGTQSRKNLVSAVTTIKPEDLNKGAISDVGQLLQGKVPGLNITRSGDPNRSAAIILRGASTLRDGAQSPLFVIDGVPGADISLIAPDDIATMDVLKDAAATAIYGNRASNGVIMVTTKRANKGQMQVSYGAYMAVDKVSNKYEMMDANQLKSFLSANGQALTADDDKGANTNWQDAVQRREAFSQNHNLSFGGGTENTVYNASINYFNQQGIIKSSGLSRVVARLSIEQKAMNDKLKFGLSVTNSMSDADWVPYRNTVLAQMLTYLPTSPIKNPNGTWFDNFNKSSYYNPVSLIENGTEKLKYKSLIGTFFTQVKLPFGLTYDLKLSYQSFQTNYGAYYNSYYTQYYNNIRSTPEPPGNPSFINLVGTNGFATRNSYENRQNLLETYLTWDRQFGDHSINAVLGYSWQESINGDGFQATSTNFPVDAVSYNNLGMGNPYAIPSFRVNYGGDNYQQVRLISDFARLNYNFKNKYLLQASVRRDGSSVFGTNKRWGYFPSVGLAWRVDNESFMENQKIFDELKLRVSYGVTGNSLGFSPYTTKLIYGNVGTFYYNGTQQSAIGALQNENPDLGWEKTATANIGVDFAVAKGKVSGSLEVYDKTTSDLIWTYPVSTVLYPNGSLTANVGKMSNKGAELTVNVAAVRTKHFSWNTTLNLAHNRNKIESLSNSTLKTDSVKIVQPDGGGQTGETVQVIVAGMPIGQFYTYEYAGKNANGISQYYKANGELTTRPEIGKDYRMLGNAQPKLLLGWTNSFTYKNFDLNVFFRSVIGNKIMNVTRADLFRPSTARFTNIPVEVAGESAADFNSYRYSSRFIEDGSYLRLDNATLAYTFKNLGKNFKRVRVYGSVNNLFVITGYKGIDPEINQGGLAPGVDANNFYPKTRTFLIGVNASF</sequence>
<accession>A0ABT6Y3Y0</accession>
<dbReference type="Gene3D" id="3.55.50.30">
    <property type="match status" value="1"/>
</dbReference>
<evidence type="ECO:0000259" key="10">
    <source>
        <dbReference type="Pfam" id="PF00593"/>
    </source>
</evidence>